<dbReference type="PROSITE" id="PS50850">
    <property type="entry name" value="MFS"/>
    <property type="match status" value="1"/>
</dbReference>
<sequence>MPVITGKQPLPAQFWAVWTATLINRAGGFVIIFLAIYLTSERGFSETTAGLVIGLYGLGGAIGVTAGGHLTDRWGRRPTALLALGSASVLMIALGLVRGEVAIMVAAGLLGLAAEAARPALGAMITDIVPDADRMRAFNVYFWAINLGFAVAAVLAGFASSAGYFWLFAADAVTTAFAAVLIAVRTRETRPAHLEAKHEGGSLAAVARDRVFLGFIACNLMIALVLLQHMSMLPLAMVEEPLPPSTFGVVIALNGILIVVGQLGLTRLLVRRRPAYILPVSVVVIGLGFGLTAFAHTPVWYGATVLVWTLGEMLNAPANSALLAGLSPVAMRGRYQGGYSLSWQLASFLAPTLGGAVRDHAGNTTLWLGCLGLGLAAGAWNLLAAPARERRVRDLAAEERETSLATI</sequence>
<dbReference type="SUPFAM" id="SSF103473">
    <property type="entry name" value="MFS general substrate transporter"/>
    <property type="match status" value="1"/>
</dbReference>
<evidence type="ECO:0000256" key="2">
    <source>
        <dbReference type="ARBA" id="ARBA00022448"/>
    </source>
</evidence>
<name>A0A917UA40_9ACTN</name>
<dbReference type="PANTHER" id="PTHR23517">
    <property type="entry name" value="RESISTANCE PROTEIN MDTM, PUTATIVE-RELATED-RELATED"/>
    <property type="match status" value="1"/>
</dbReference>
<dbReference type="PANTHER" id="PTHR23517:SF2">
    <property type="entry name" value="MULTIDRUG RESISTANCE PROTEIN MDTH"/>
    <property type="match status" value="1"/>
</dbReference>
<dbReference type="InterPro" id="IPR036259">
    <property type="entry name" value="MFS_trans_sf"/>
</dbReference>
<dbReference type="InterPro" id="IPR011701">
    <property type="entry name" value="MFS"/>
</dbReference>
<feature type="transmembrane region" description="Helical" evidence="7">
    <location>
        <begin position="138"/>
        <end position="158"/>
    </location>
</feature>
<feature type="transmembrane region" description="Helical" evidence="7">
    <location>
        <begin position="211"/>
        <end position="230"/>
    </location>
</feature>
<keyword evidence="6 7" id="KW-0472">Membrane</keyword>
<dbReference type="Proteomes" id="UP000642070">
    <property type="component" value="Unassembled WGS sequence"/>
</dbReference>
<evidence type="ECO:0000256" key="3">
    <source>
        <dbReference type="ARBA" id="ARBA00022475"/>
    </source>
</evidence>
<proteinExistence type="predicted"/>
<evidence type="ECO:0000256" key="4">
    <source>
        <dbReference type="ARBA" id="ARBA00022692"/>
    </source>
</evidence>
<evidence type="ECO:0000256" key="7">
    <source>
        <dbReference type="SAM" id="Phobius"/>
    </source>
</evidence>
<keyword evidence="2" id="KW-0813">Transport</keyword>
<dbReference type="GO" id="GO:0022857">
    <property type="term" value="F:transmembrane transporter activity"/>
    <property type="evidence" value="ECO:0007669"/>
    <property type="project" value="InterPro"/>
</dbReference>
<reference evidence="9" key="2">
    <citation type="submission" date="2020-09" db="EMBL/GenBank/DDBJ databases">
        <authorList>
            <person name="Sun Q."/>
            <person name="Ohkuma M."/>
        </authorList>
    </citation>
    <scope>NUCLEOTIDE SEQUENCE</scope>
    <source>
        <strain evidence="9">JCM 19831</strain>
    </source>
</reference>
<evidence type="ECO:0000313" key="10">
    <source>
        <dbReference type="Proteomes" id="UP000642070"/>
    </source>
</evidence>
<gene>
    <name evidence="9" type="ORF">GCM10007977_085480</name>
</gene>
<dbReference type="EMBL" id="BMPI01000061">
    <property type="protein sequence ID" value="GGM70553.1"/>
    <property type="molecule type" value="Genomic_DNA"/>
</dbReference>
<keyword evidence="10" id="KW-1185">Reference proteome</keyword>
<evidence type="ECO:0000259" key="8">
    <source>
        <dbReference type="PROSITE" id="PS50850"/>
    </source>
</evidence>
<feature type="transmembrane region" description="Helical" evidence="7">
    <location>
        <begin position="242"/>
        <end position="263"/>
    </location>
</feature>
<dbReference type="Pfam" id="PF07690">
    <property type="entry name" value="MFS_1"/>
    <property type="match status" value="1"/>
</dbReference>
<evidence type="ECO:0000313" key="9">
    <source>
        <dbReference type="EMBL" id="GGM70553.1"/>
    </source>
</evidence>
<evidence type="ECO:0000256" key="5">
    <source>
        <dbReference type="ARBA" id="ARBA00022989"/>
    </source>
</evidence>
<comment type="subcellular location">
    <subcellularLocation>
        <location evidence="1">Cell membrane</location>
        <topology evidence="1">Multi-pass membrane protein</topology>
    </subcellularLocation>
</comment>
<evidence type="ECO:0000256" key="6">
    <source>
        <dbReference type="ARBA" id="ARBA00023136"/>
    </source>
</evidence>
<keyword evidence="3" id="KW-1003">Cell membrane</keyword>
<feature type="transmembrane region" description="Helical" evidence="7">
    <location>
        <begin position="164"/>
        <end position="184"/>
    </location>
</feature>
<organism evidence="9 10">
    <name type="scientific">Dactylosporangium sucinum</name>
    <dbReference type="NCBI Taxonomy" id="1424081"/>
    <lineage>
        <taxon>Bacteria</taxon>
        <taxon>Bacillati</taxon>
        <taxon>Actinomycetota</taxon>
        <taxon>Actinomycetes</taxon>
        <taxon>Micromonosporales</taxon>
        <taxon>Micromonosporaceae</taxon>
        <taxon>Dactylosporangium</taxon>
    </lineage>
</organism>
<feature type="transmembrane region" description="Helical" evidence="7">
    <location>
        <begin position="12"/>
        <end position="37"/>
    </location>
</feature>
<dbReference type="AlphaFoldDB" id="A0A917UA40"/>
<dbReference type="CDD" id="cd17329">
    <property type="entry name" value="MFS_MdtH_MDR_like"/>
    <property type="match status" value="1"/>
</dbReference>
<accession>A0A917UA40</accession>
<keyword evidence="4 7" id="KW-0812">Transmembrane</keyword>
<comment type="caution">
    <text evidence="9">The sequence shown here is derived from an EMBL/GenBank/DDBJ whole genome shotgun (WGS) entry which is preliminary data.</text>
</comment>
<dbReference type="InterPro" id="IPR050171">
    <property type="entry name" value="MFS_Transporters"/>
</dbReference>
<evidence type="ECO:0000256" key="1">
    <source>
        <dbReference type="ARBA" id="ARBA00004651"/>
    </source>
</evidence>
<dbReference type="Gene3D" id="1.20.1250.20">
    <property type="entry name" value="MFS general substrate transporter like domains"/>
    <property type="match status" value="1"/>
</dbReference>
<reference evidence="9" key="1">
    <citation type="journal article" date="2014" name="Int. J. Syst. Evol. Microbiol.">
        <title>Complete genome sequence of Corynebacterium casei LMG S-19264T (=DSM 44701T), isolated from a smear-ripened cheese.</title>
        <authorList>
            <consortium name="US DOE Joint Genome Institute (JGI-PGF)"/>
            <person name="Walter F."/>
            <person name="Albersmeier A."/>
            <person name="Kalinowski J."/>
            <person name="Ruckert C."/>
        </authorList>
    </citation>
    <scope>NUCLEOTIDE SEQUENCE</scope>
    <source>
        <strain evidence="9">JCM 19831</strain>
    </source>
</reference>
<dbReference type="GO" id="GO:0005886">
    <property type="term" value="C:plasma membrane"/>
    <property type="evidence" value="ECO:0007669"/>
    <property type="project" value="UniProtKB-SubCell"/>
</dbReference>
<dbReference type="InterPro" id="IPR020846">
    <property type="entry name" value="MFS_dom"/>
</dbReference>
<keyword evidence="5 7" id="KW-1133">Transmembrane helix</keyword>
<feature type="domain" description="Major facilitator superfamily (MFS) profile" evidence="8">
    <location>
        <begin position="13"/>
        <end position="389"/>
    </location>
</feature>
<dbReference type="RefSeq" id="WP_190255795.1">
    <property type="nucleotide sequence ID" value="NZ_BMPI01000061.1"/>
</dbReference>
<feature type="transmembrane region" description="Helical" evidence="7">
    <location>
        <begin position="275"/>
        <end position="294"/>
    </location>
</feature>
<feature type="transmembrane region" description="Helical" evidence="7">
    <location>
        <begin position="49"/>
        <end position="68"/>
    </location>
</feature>
<feature type="transmembrane region" description="Helical" evidence="7">
    <location>
        <begin position="364"/>
        <end position="383"/>
    </location>
</feature>
<protein>
    <submittedName>
        <fullName evidence="9">MFS transporter</fullName>
    </submittedName>
</protein>